<gene>
    <name evidence="12" type="primary">hisH</name>
    <name evidence="15" type="ordered locus">Spea_2460</name>
</gene>
<dbReference type="STRING" id="398579.Spea_2460"/>
<evidence type="ECO:0000256" key="4">
    <source>
        <dbReference type="ARBA" id="ARBA00022490"/>
    </source>
</evidence>
<dbReference type="GO" id="GO:0000107">
    <property type="term" value="F:imidazoleglycerol-phosphate synthase activity"/>
    <property type="evidence" value="ECO:0007669"/>
    <property type="project" value="UniProtKB-UniRule"/>
</dbReference>
<evidence type="ECO:0000313" key="16">
    <source>
        <dbReference type="Proteomes" id="UP000002608"/>
    </source>
</evidence>
<dbReference type="PANTHER" id="PTHR42701:SF1">
    <property type="entry name" value="IMIDAZOLE GLYCEROL PHOSPHATE SYNTHASE SUBUNIT HISH"/>
    <property type="match status" value="1"/>
</dbReference>
<dbReference type="KEGG" id="spl:Spea_2460"/>
<evidence type="ECO:0000256" key="9">
    <source>
        <dbReference type="ARBA" id="ARBA00023239"/>
    </source>
</evidence>
<feature type="domain" description="Glutamine amidotransferase" evidence="14">
    <location>
        <begin position="27"/>
        <end position="224"/>
    </location>
</feature>
<comment type="catalytic activity">
    <reaction evidence="10 12">
        <text>5-[(5-phospho-1-deoxy-D-ribulos-1-ylimino)methylamino]-1-(5-phospho-beta-D-ribosyl)imidazole-4-carboxamide + L-glutamine = D-erythro-1-(imidazol-4-yl)glycerol 3-phosphate + 5-amino-1-(5-phospho-beta-D-ribosyl)imidazole-4-carboxamide + L-glutamate + H(+)</text>
        <dbReference type="Rhea" id="RHEA:24793"/>
        <dbReference type="ChEBI" id="CHEBI:15378"/>
        <dbReference type="ChEBI" id="CHEBI:29985"/>
        <dbReference type="ChEBI" id="CHEBI:58278"/>
        <dbReference type="ChEBI" id="CHEBI:58359"/>
        <dbReference type="ChEBI" id="CHEBI:58475"/>
        <dbReference type="ChEBI" id="CHEBI:58525"/>
        <dbReference type="EC" id="4.3.2.10"/>
    </reaction>
</comment>
<keyword evidence="16" id="KW-1185">Reference proteome</keyword>
<dbReference type="GO" id="GO:0016829">
    <property type="term" value="F:lyase activity"/>
    <property type="evidence" value="ECO:0007669"/>
    <property type="project" value="UniProtKB-KW"/>
</dbReference>
<evidence type="ECO:0000256" key="10">
    <source>
        <dbReference type="ARBA" id="ARBA00047838"/>
    </source>
</evidence>
<dbReference type="InterPro" id="IPR010139">
    <property type="entry name" value="Imidazole-glycPsynth_HisH"/>
</dbReference>
<dbReference type="PRINTS" id="PR00097">
    <property type="entry name" value="ANTSNTHASEII"/>
</dbReference>
<keyword evidence="15" id="KW-0808">Transferase</keyword>
<dbReference type="GO" id="GO:0000105">
    <property type="term" value="P:L-histidine biosynthetic process"/>
    <property type="evidence" value="ECO:0007669"/>
    <property type="project" value="UniProtKB-UniRule"/>
</dbReference>
<dbReference type="InterPro" id="IPR017926">
    <property type="entry name" value="GATASE"/>
</dbReference>
<keyword evidence="7 12" id="KW-0315">Glutamine amidotransferase</keyword>
<dbReference type="EC" id="4.3.2.10" evidence="12"/>
<dbReference type="EC" id="3.5.1.2" evidence="12"/>
<dbReference type="HOGENOM" id="CLU_071837_0_0_6"/>
<dbReference type="InterPro" id="IPR029062">
    <property type="entry name" value="Class_I_gatase-like"/>
</dbReference>
<protein>
    <recommendedName>
        <fullName evidence="12">Imidazole glycerol phosphate synthase subunit HisH</fullName>
        <ecNumber evidence="12">4.3.2.10</ecNumber>
    </recommendedName>
    <alternativeName>
        <fullName evidence="12">IGP synthase glutaminase subunit</fullName>
        <ecNumber evidence="12">3.5.1.2</ecNumber>
    </alternativeName>
    <alternativeName>
        <fullName evidence="12">IGP synthase subunit HisH</fullName>
    </alternativeName>
    <alternativeName>
        <fullName evidence="12">ImGP synthase subunit HisH</fullName>
        <shortName evidence="12">IGPS subunit HisH</shortName>
    </alternativeName>
</protein>
<dbReference type="HAMAP" id="MF_00278">
    <property type="entry name" value="HisH"/>
    <property type="match status" value="1"/>
</dbReference>
<dbReference type="NCBIfam" id="TIGR01855">
    <property type="entry name" value="IMP_synth_hisH"/>
    <property type="match status" value="1"/>
</dbReference>
<evidence type="ECO:0000256" key="6">
    <source>
        <dbReference type="ARBA" id="ARBA00022801"/>
    </source>
</evidence>
<evidence type="ECO:0000259" key="14">
    <source>
        <dbReference type="Pfam" id="PF00117"/>
    </source>
</evidence>
<dbReference type="Proteomes" id="UP000002608">
    <property type="component" value="Chromosome"/>
</dbReference>
<evidence type="ECO:0000256" key="13">
    <source>
        <dbReference type="PIRSR" id="PIRSR000495-1"/>
    </source>
</evidence>
<keyword evidence="6 12" id="KW-0378">Hydrolase</keyword>
<evidence type="ECO:0000256" key="7">
    <source>
        <dbReference type="ARBA" id="ARBA00022962"/>
    </source>
</evidence>
<sequence>MSQQDKAGLSDDRSLNNNKAIVGNTVIVDTGCANLSSVRYAFERLMTDIERERLFVTDDIEMIRAAERVILPGVGTAAAAMSALQSKGLVQLIPELTQPVLGVCLGMQMLTRVSKERGSQSEDCPCLNIIPTDINLLDTKGLPLPHMGWNQLVPGSHPIFDGITAGSYVYFVHSYRAPISDYTIATAQHGETFSAAIAKDNFIGLQFHPEKSAEVGARMLKNFLTMDQATFSPTNNQLAYGQQEAQL</sequence>
<comment type="catalytic activity">
    <reaction evidence="11 12">
        <text>L-glutamine + H2O = L-glutamate + NH4(+)</text>
        <dbReference type="Rhea" id="RHEA:15889"/>
        <dbReference type="ChEBI" id="CHEBI:15377"/>
        <dbReference type="ChEBI" id="CHEBI:28938"/>
        <dbReference type="ChEBI" id="CHEBI:29985"/>
        <dbReference type="ChEBI" id="CHEBI:58359"/>
        <dbReference type="EC" id="3.5.1.2"/>
    </reaction>
</comment>
<comment type="subcellular location">
    <subcellularLocation>
        <location evidence="1 12">Cytoplasm</location>
    </subcellularLocation>
</comment>
<dbReference type="AlphaFoldDB" id="A8H5E3"/>
<dbReference type="MEROPS" id="C26.965"/>
<organism evidence="15 16">
    <name type="scientific">Shewanella pealeana (strain ATCC 700345 / ANG-SQ1)</name>
    <dbReference type="NCBI Taxonomy" id="398579"/>
    <lineage>
        <taxon>Bacteria</taxon>
        <taxon>Pseudomonadati</taxon>
        <taxon>Pseudomonadota</taxon>
        <taxon>Gammaproteobacteria</taxon>
        <taxon>Alteromonadales</taxon>
        <taxon>Shewanellaceae</taxon>
        <taxon>Shewanella</taxon>
    </lineage>
</organism>
<dbReference type="SUPFAM" id="SSF52317">
    <property type="entry name" value="Class I glutamine amidotransferase-like"/>
    <property type="match status" value="1"/>
</dbReference>
<dbReference type="GO" id="GO:0004359">
    <property type="term" value="F:glutaminase activity"/>
    <property type="evidence" value="ECO:0007669"/>
    <property type="project" value="UniProtKB-EC"/>
</dbReference>
<dbReference type="Gene3D" id="3.40.50.880">
    <property type="match status" value="1"/>
</dbReference>
<evidence type="ECO:0000256" key="5">
    <source>
        <dbReference type="ARBA" id="ARBA00022605"/>
    </source>
</evidence>
<keyword evidence="5 12" id="KW-0028">Amino-acid biosynthesis</keyword>
<dbReference type="GO" id="GO:0005737">
    <property type="term" value="C:cytoplasm"/>
    <property type="evidence" value="ECO:0007669"/>
    <property type="project" value="UniProtKB-SubCell"/>
</dbReference>
<comment type="pathway">
    <text evidence="2 12">Amino-acid biosynthesis; L-histidine biosynthesis; L-histidine from 5-phospho-alpha-D-ribose 1-diphosphate: step 5/9.</text>
</comment>
<dbReference type="FunFam" id="3.40.50.880:FF:000009">
    <property type="entry name" value="Imidazole glycerol phosphate synthase subunit HisH"/>
    <property type="match status" value="1"/>
</dbReference>
<dbReference type="PIRSF" id="PIRSF000495">
    <property type="entry name" value="Amidotransf_hisH"/>
    <property type="match status" value="1"/>
</dbReference>
<evidence type="ECO:0000256" key="12">
    <source>
        <dbReference type="HAMAP-Rule" id="MF_00278"/>
    </source>
</evidence>
<feature type="active site" evidence="12 13">
    <location>
        <position position="210"/>
    </location>
</feature>
<evidence type="ECO:0000256" key="11">
    <source>
        <dbReference type="ARBA" id="ARBA00049534"/>
    </source>
</evidence>
<keyword evidence="9 12" id="KW-0456">Lyase</keyword>
<dbReference type="RefSeq" id="WP_012155692.1">
    <property type="nucleotide sequence ID" value="NC_009901.1"/>
</dbReference>
<comment type="function">
    <text evidence="12">IGPS catalyzes the conversion of PRFAR and glutamine to IGP, AICAR and glutamate. The HisH subunit catalyzes the hydrolysis of glutamine to glutamate and ammonia as part of the synthesis of IGP and AICAR. The resulting ammonia molecule is channeled to the active site of HisF.</text>
</comment>
<proteinExistence type="inferred from homology"/>
<dbReference type="Pfam" id="PF00117">
    <property type="entry name" value="GATase"/>
    <property type="match status" value="1"/>
</dbReference>
<dbReference type="UniPathway" id="UPA00031">
    <property type="reaction ID" value="UER00010"/>
</dbReference>
<evidence type="ECO:0000256" key="8">
    <source>
        <dbReference type="ARBA" id="ARBA00023102"/>
    </source>
</evidence>
<reference evidence="15 16" key="1">
    <citation type="submission" date="2007-10" db="EMBL/GenBank/DDBJ databases">
        <title>Complete sequence of Shewanella pealeana ATCC 700345.</title>
        <authorList>
            <consortium name="US DOE Joint Genome Institute"/>
            <person name="Copeland A."/>
            <person name="Lucas S."/>
            <person name="Lapidus A."/>
            <person name="Barry K."/>
            <person name="Glavina del Rio T."/>
            <person name="Dalin E."/>
            <person name="Tice H."/>
            <person name="Pitluck S."/>
            <person name="Chertkov O."/>
            <person name="Brettin T."/>
            <person name="Bruce D."/>
            <person name="Detter J.C."/>
            <person name="Han C."/>
            <person name="Schmutz J."/>
            <person name="Larimer F."/>
            <person name="Land M."/>
            <person name="Hauser L."/>
            <person name="Kyrpides N."/>
            <person name="Kim E."/>
            <person name="Zhao J.-S.Z."/>
            <person name="Manno D."/>
            <person name="Hawari J."/>
            <person name="Richardson P."/>
        </authorList>
    </citation>
    <scope>NUCLEOTIDE SEQUENCE [LARGE SCALE GENOMIC DNA]</scope>
    <source>
        <strain evidence="16">ATCC 700345 / ANG-SQ1</strain>
    </source>
</reference>
<dbReference type="eggNOG" id="COG0118">
    <property type="taxonomic scope" value="Bacteria"/>
</dbReference>
<dbReference type="CDD" id="cd01748">
    <property type="entry name" value="GATase1_IGP_Synthase"/>
    <property type="match status" value="1"/>
</dbReference>
<name>A8H5E3_SHEPA</name>
<keyword evidence="8 12" id="KW-0368">Histidine biosynthesis</keyword>
<feature type="active site" evidence="12 13">
    <location>
        <position position="208"/>
    </location>
</feature>
<evidence type="ECO:0000256" key="1">
    <source>
        <dbReference type="ARBA" id="ARBA00004496"/>
    </source>
</evidence>
<evidence type="ECO:0000256" key="2">
    <source>
        <dbReference type="ARBA" id="ARBA00005091"/>
    </source>
</evidence>
<keyword evidence="4 12" id="KW-0963">Cytoplasm</keyword>
<dbReference type="PROSITE" id="PS51273">
    <property type="entry name" value="GATASE_TYPE_1"/>
    <property type="match status" value="1"/>
</dbReference>
<comment type="subunit">
    <text evidence="3 12">Heterodimer of HisH and HisF.</text>
</comment>
<dbReference type="OrthoDB" id="9807137at2"/>
<evidence type="ECO:0000256" key="3">
    <source>
        <dbReference type="ARBA" id="ARBA00011152"/>
    </source>
</evidence>
<feature type="active site" description="Nucleophile" evidence="12 13">
    <location>
        <position position="104"/>
    </location>
</feature>
<accession>A8H5E3</accession>
<dbReference type="EMBL" id="CP000851">
    <property type="protein sequence ID" value="ABV87780.1"/>
    <property type="molecule type" value="Genomic_DNA"/>
</dbReference>
<dbReference type="PANTHER" id="PTHR42701">
    <property type="entry name" value="IMIDAZOLE GLYCEROL PHOSPHATE SYNTHASE SUBUNIT HISH"/>
    <property type="match status" value="1"/>
</dbReference>
<evidence type="ECO:0000313" key="15">
    <source>
        <dbReference type="EMBL" id="ABV87780.1"/>
    </source>
</evidence>